<feature type="binding site" evidence="5">
    <location>
        <begin position="573"/>
        <end position="574"/>
    </location>
    <ligand>
        <name>substrate</name>
    </ligand>
</feature>
<dbReference type="InterPro" id="IPR005195">
    <property type="entry name" value="Glyco_hydro_65_M"/>
</dbReference>
<dbReference type="InterPro" id="IPR005194">
    <property type="entry name" value="Glyco_hydro_65_C"/>
</dbReference>
<evidence type="ECO:0000256" key="4">
    <source>
        <dbReference type="PIRSR" id="PIRSR036289-50"/>
    </source>
</evidence>
<dbReference type="SUPFAM" id="SSF74650">
    <property type="entry name" value="Galactose mutarotase-like"/>
    <property type="match status" value="1"/>
</dbReference>
<accession>A0A109MXY8</accession>
<proteinExistence type="inferred from homology"/>
<dbReference type="GO" id="GO:0016757">
    <property type="term" value="F:glycosyltransferase activity"/>
    <property type="evidence" value="ECO:0007669"/>
    <property type="project" value="UniProtKB-KW"/>
</dbReference>
<dbReference type="PANTHER" id="PTHR11051:SF8">
    <property type="entry name" value="PROTEIN-GLUCOSYLGALACTOSYLHYDROXYLYSINE GLUCOSIDASE"/>
    <property type="match status" value="1"/>
</dbReference>
<dbReference type="Gene3D" id="1.50.10.10">
    <property type="match status" value="1"/>
</dbReference>
<comment type="similarity">
    <text evidence="1">Belongs to the glycosyl hydrolase 65 family.</text>
</comment>
<dbReference type="PANTHER" id="PTHR11051">
    <property type="entry name" value="GLYCOSYL HYDROLASE-RELATED"/>
    <property type="match status" value="1"/>
</dbReference>
<feature type="domain" description="Glycoside hydrolase family 65 N-terminal" evidence="8">
    <location>
        <begin position="6"/>
        <end position="238"/>
    </location>
</feature>
<dbReference type="AlphaFoldDB" id="A0A109MXY8"/>
<evidence type="ECO:0000313" key="9">
    <source>
        <dbReference type="EMBL" id="KWW18195.1"/>
    </source>
</evidence>
<dbReference type="InterPro" id="IPR011013">
    <property type="entry name" value="Gal_mutarotase_sf_dom"/>
</dbReference>
<evidence type="ECO:0000256" key="3">
    <source>
        <dbReference type="ARBA" id="ARBA00022679"/>
    </source>
</evidence>
<dbReference type="InterPro" id="IPR005196">
    <property type="entry name" value="Glyco_hydro_65_N"/>
</dbReference>
<evidence type="ECO:0000259" key="6">
    <source>
        <dbReference type="Pfam" id="PF03632"/>
    </source>
</evidence>
<sequence length="740" mass="83996">MKKLEENSFDPRYINKFASLMTVGNGYFGLRASHEENYVNQTRGMYVAGIYNKATVNEPSDLVNLPDVAGMNIELDGEVFSLLTGEILSYKRQLNLENGELRRDILWKSRTGSRFRLTFQRFAAKNDRHVLATKLTVTSLDKPAQMKIVTGIDAQQTNFGRQHLIEEKVRVAEGDLLQGTYKTTESGHTIAIATCCTGSVKGEMSHTAKNRQLLSAINQNLLADTPFVLEKMSVIFTSLDGDLRGESPEEATEAVLRSCSAVGYDALLHKSAGEWAQFWMEKRIKVASTRDFDQLAIDFSLYQLEVMTPAHDERFSVGAKGLTGEGYKGHVFWDTEIFITPFHLYTEPEKARKLLRYRYLRLKQALDKAATNGYEGALFPWESAFTGEEETPEFAAINIKTGKRQKVASALAEHHIVADIAYTVVKYYQNTWDDWFMKKEGLELLKETSRFWISRAVEENDQLVIKDVIGPDEYTEHIDNNAFTNYMAWYNVEQALFFMDKYGDDDRQLKDRGHEFLKRLYLPKANDDKIIPQDDTFLSKPEIDLSRYKQAQGSQGILMDYSRQEVNEMQILKQADVVMLLYLLPDVFPSDIIYENLRYYEEHTIHDSSLSKAIHAIVAARAGEIEKAYEFFQESCLIDLGPNPQSSDEGLHAASLGAIWMAAMFGFANVSIKNQRLSLDPKLPSGWSELAFPLIFQGSRLHIALTHNQAVITKVSGDDVCIELNGTEFLVSDKFAMDLH</sequence>
<dbReference type="InterPro" id="IPR037018">
    <property type="entry name" value="GH65_N"/>
</dbReference>
<dbReference type="Gene3D" id="2.60.420.10">
    <property type="entry name" value="Maltose phosphorylase, domain 3"/>
    <property type="match status" value="1"/>
</dbReference>
<keyword evidence="10" id="KW-1185">Reference proteome</keyword>
<dbReference type="SUPFAM" id="SSF48208">
    <property type="entry name" value="Six-hairpin glycosidases"/>
    <property type="match status" value="1"/>
</dbReference>
<gene>
    <name evidence="9" type="ORF">AS888_20310</name>
</gene>
<dbReference type="InterPro" id="IPR008928">
    <property type="entry name" value="6-hairpin_glycosidase_sf"/>
</dbReference>
<dbReference type="Proteomes" id="UP000064189">
    <property type="component" value="Unassembled WGS sequence"/>
</dbReference>
<dbReference type="GO" id="GO:0004553">
    <property type="term" value="F:hydrolase activity, hydrolyzing O-glycosyl compounds"/>
    <property type="evidence" value="ECO:0007669"/>
    <property type="project" value="TreeGrafter"/>
</dbReference>
<name>A0A109MXY8_9BACI</name>
<organism evidence="9 10">
    <name type="scientific">Peribacillus simplex</name>
    <dbReference type="NCBI Taxonomy" id="1478"/>
    <lineage>
        <taxon>Bacteria</taxon>
        <taxon>Bacillati</taxon>
        <taxon>Bacillota</taxon>
        <taxon>Bacilli</taxon>
        <taxon>Bacillales</taxon>
        <taxon>Bacillaceae</taxon>
        <taxon>Peribacillus</taxon>
    </lineage>
</organism>
<feature type="domain" description="Glycoside hydrolase family 65 central catalytic" evidence="6">
    <location>
        <begin position="299"/>
        <end position="661"/>
    </location>
</feature>
<dbReference type="InterPro" id="IPR012341">
    <property type="entry name" value="6hp_glycosidase-like_sf"/>
</dbReference>
<keyword evidence="3" id="KW-0808">Transferase</keyword>
<dbReference type="RefSeq" id="WP_061142476.1">
    <property type="nucleotide sequence ID" value="NZ_LNNH01000023.1"/>
</dbReference>
<feature type="active site" description="Proton donor" evidence="4">
    <location>
        <position position="473"/>
    </location>
</feature>
<evidence type="ECO:0000256" key="5">
    <source>
        <dbReference type="PIRSR" id="PIRSR036289-51"/>
    </source>
</evidence>
<feature type="domain" description="Glycoside hydrolase family 65 C-terminal" evidence="7">
    <location>
        <begin position="672"/>
        <end position="730"/>
    </location>
</feature>
<reference evidence="9 10" key="1">
    <citation type="submission" date="2015-11" db="EMBL/GenBank/DDBJ databases">
        <title>Genome Sequence of Bacillus simplex strain VanAntwerpen2.</title>
        <authorList>
            <person name="Couger M.B."/>
        </authorList>
    </citation>
    <scope>NUCLEOTIDE SEQUENCE [LARGE SCALE GENOMIC DNA]</scope>
    <source>
        <strain evidence="9 10">VanAntwerpen02</strain>
    </source>
</reference>
<dbReference type="GO" id="GO:0030246">
    <property type="term" value="F:carbohydrate binding"/>
    <property type="evidence" value="ECO:0007669"/>
    <property type="project" value="InterPro"/>
</dbReference>
<dbReference type="GO" id="GO:0005975">
    <property type="term" value="P:carbohydrate metabolic process"/>
    <property type="evidence" value="ECO:0007669"/>
    <property type="project" value="InterPro"/>
</dbReference>
<protein>
    <submittedName>
        <fullName evidence="9">Glycosyl hydrolase family 65</fullName>
    </submittedName>
</protein>
<dbReference type="Pfam" id="PF03633">
    <property type="entry name" value="Glyco_hydro_65C"/>
    <property type="match status" value="1"/>
</dbReference>
<dbReference type="PIRSF" id="PIRSF036289">
    <property type="entry name" value="Glycosyl_hydrolase_malt_phosph"/>
    <property type="match status" value="1"/>
</dbReference>
<evidence type="ECO:0000256" key="1">
    <source>
        <dbReference type="ARBA" id="ARBA00006768"/>
    </source>
</evidence>
<dbReference type="EMBL" id="LNNH01000023">
    <property type="protein sequence ID" value="KWW18195.1"/>
    <property type="molecule type" value="Genomic_DNA"/>
</dbReference>
<evidence type="ECO:0000259" key="7">
    <source>
        <dbReference type="Pfam" id="PF03633"/>
    </source>
</evidence>
<dbReference type="Pfam" id="PF03636">
    <property type="entry name" value="Glyco_hydro_65N"/>
    <property type="match status" value="1"/>
</dbReference>
<dbReference type="Pfam" id="PF03632">
    <property type="entry name" value="Glyco_hydro_65m"/>
    <property type="match status" value="1"/>
</dbReference>
<evidence type="ECO:0000313" key="10">
    <source>
        <dbReference type="Proteomes" id="UP000064189"/>
    </source>
</evidence>
<evidence type="ECO:0000256" key="2">
    <source>
        <dbReference type="ARBA" id="ARBA00022676"/>
    </source>
</evidence>
<keyword evidence="2" id="KW-0328">Glycosyltransferase</keyword>
<comment type="caution">
    <text evidence="9">The sequence shown here is derived from an EMBL/GenBank/DDBJ whole genome shotgun (WGS) entry which is preliminary data.</text>
</comment>
<dbReference type="Gene3D" id="2.70.98.40">
    <property type="entry name" value="Glycoside hydrolase, family 65, N-terminal domain"/>
    <property type="match status" value="1"/>
</dbReference>
<feature type="binding site" evidence="5">
    <location>
        <begin position="333"/>
        <end position="334"/>
    </location>
    <ligand>
        <name>substrate</name>
    </ligand>
</feature>
<keyword evidence="9" id="KW-0378">Hydrolase</keyword>
<dbReference type="InterPro" id="IPR017045">
    <property type="entry name" value="Malt_Pase/Glycosyl_Hdrlase"/>
</dbReference>
<evidence type="ECO:0000259" key="8">
    <source>
        <dbReference type="Pfam" id="PF03636"/>
    </source>
</evidence>